<evidence type="ECO:0000256" key="7">
    <source>
        <dbReference type="ARBA" id="ARBA00023010"/>
    </source>
</evidence>
<name>A0A7W7ZED6_9BACT</name>
<dbReference type="Gene3D" id="1.20.1640.10">
    <property type="entry name" value="Multidrug efflux transporter AcrB transmembrane domain"/>
    <property type="match status" value="1"/>
</dbReference>
<dbReference type="PRINTS" id="PR01755">
    <property type="entry name" value="SECFTRNLCASE"/>
</dbReference>
<evidence type="ECO:0000256" key="9">
    <source>
        <dbReference type="HAMAP-Rule" id="MF_01464"/>
    </source>
</evidence>
<dbReference type="GO" id="GO:0065002">
    <property type="term" value="P:intracellular protein transmembrane transport"/>
    <property type="evidence" value="ECO:0007669"/>
    <property type="project" value="UniProtKB-UniRule"/>
</dbReference>
<feature type="transmembrane region" description="Helical" evidence="9">
    <location>
        <begin position="146"/>
        <end position="163"/>
    </location>
</feature>
<dbReference type="InterPro" id="IPR055344">
    <property type="entry name" value="SecD_SecF_C_bact"/>
</dbReference>
<evidence type="ECO:0000256" key="1">
    <source>
        <dbReference type="ARBA" id="ARBA00004651"/>
    </source>
</evidence>
<dbReference type="InterPro" id="IPR022646">
    <property type="entry name" value="SecD/SecF_CS"/>
</dbReference>
<evidence type="ECO:0000256" key="3">
    <source>
        <dbReference type="ARBA" id="ARBA00022475"/>
    </source>
</evidence>
<gene>
    <name evidence="9" type="primary">secF</name>
    <name evidence="11" type="ORF">HDF16_002941</name>
</gene>
<feature type="domain" description="Protein export membrane protein SecD/SecF C-terminal" evidence="10">
    <location>
        <begin position="125"/>
        <end position="300"/>
    </location>
</feature>
<evidence type="ECO:0000256" key="8">
    <source>
        <dbReference type="ARBA" id="ARBA00023136"/>
    </source>
</evidence>
<evidence type="ECO:0000256" key="5">
    <source>
        <dbReference type="ARBA" id="ARBA00022927"/>
    </source>
</evidence>
<organism evidence="11 12">
    <name type="scientific">Granulicella aggregans</name>
    <dbReference type="NCBI Taxonomy" id="474949"/>
    <lineage>
        <taxon>Bacteria</taxon>
        <taxon>Pseudomonadati</taxon>
        <taxon>Acidobacteriota</taxon>
        <taxon>Terriglobia</taxon>
        <taxon>Terriglobales</taxon>
        <taxon>Acidobacteriaceae</taxon>
        <taxon>Granulicella</taxon>
    </lineage>
</organism>
<feature type="transmembrane region" description="Helical" evidence="9">
    <location>
        <begin position="248"/>
        <end position="266"/>
    </location>
</feature>
<feature type="transmembrane region" description="Helical" evidence="9">
    <location>
        <begin position="16"/>
        <end position="36"/>
    </location>
</feature>
<evidence type="ECO:0000259" key="10">
    <source>
        <dbReference type="Pfam" id="PF02355"/>
    </source>
</evidence>
<comment type="caution">
    <text evidence="9">Lacks conserved residue(s) required for the propagation of feature annotation.</text>
</comment>
<evidence type="ECO:0000256" key="2">
    <source>
        <dbReference type="ARBA" id="ARBA00022448"/>
    </source>
</evidence>
<dbReference type="GO" id="GO:0015450">
    <property type="term" value="F:protein-transporting ATPase activity"/>
    <property type="evidence" value="ECO:0007669"/>
    <property type="project" value="InterPro"/>
</dbReference>
<dbReference type="Proteomes" id="UP000540989">
    <property type="component" value="Unassembled WGS sequence"/>
</dbReference>
<proteinExistence type="inferred from homology"/>
<keyword evidence="3 9" id="KW-1003">Cell membrane</keyword>
<keyword evidence="12" id="KW-1185">Reference proteome</keyword>
<dbReference type="RefSeq" id="WP_184217735.1">
    <property type="nucleotide sequence ID" value="NZ_JACHIP010000004.1"/>
</dbReference>
<feature type="transmembrane region" description="Helical" evidence="9">
    <location>
        <begin position="272"/>
        <end position="299"/>
    </location>
</feature>
<comment type="caution">
    <text evidence="11">The sequence shown here is derived from an EMBL/GenBank/DDBJ whole genome shotgun (WGS) entry which is preliminary data.</text>
</comment>
<evidence type="ECO:0000313" key="12">
    <source>
        <dbReference type="Proteomes" id="UP000540989"/>
    </source>
</evidence>
<dbReference type="InterPro" id="IPR005665">
    <property type="entry name" value="SecF_bac"/>
</dbReference>
<keyword evidence="2 9" id="KW-0813">Transport</keyword>
<dbReference type="GO" id="GO:0043952">
    <property type="term" value="P:protein transport by the Sec complex"/>
    <property type="evidence" value="ECO:0007669"/>
    <property type="project" value="UniProtKB-UniRule"/>
</dbReference>
<comment type="similarity">
    <text evidence="9">Belongs to the SecD/SecF family. SecF subfamily.</text>
</comment>
<dbReference type="AlphaFoldDB" id="A0A7W7ZED6"/>
<dbReference type="GO" id="GO:0006605">
    <property type="term" value="P:protein targeting"/>
    <property type="evidence" value="ECO:0007669"/>
    <property type="project" value="UniProtKB-UniRule"/>
</dbReference>
<dbReference type="HAMAP" id="MF_01464_B">
    <property type="entry name" value="SecF_B"/>
    <property type="match status" value="1"/>
</dbReference>
<dbReference type="NCBIfam" id="TIGR00966">
    <property type="entry name" value="transloc_SecF"/>
    <property type="match status" value="1"/>
</dbReference>
<comment type="subunit">
    <text evidence="9">Forms a complex with SecD. Part of the essential Sec protein translocation apparatus which comprises SecA, SecYEG and auxiliary proteins SecDF. Other proteins may also be involved.</text>
</comment>
<dbReference type="NCBIfam" id="TIGR00916">
    <property type="entry name" value="2A0604s01"/>
    <property type="match status" value="1"/>
</dbReference>
<dbReference type="EMBL" id="JACHIP010000004">
    <property type="protein sequence ID" value="MBB5058227.1"/>
    <property type="molecule type" value="Genomic_DNA"/>
</dbReference>
<protein>
    <recommendedName>
        <fullName evidence="9">Protein-export membrane protein SecF</fullName>
    </recommendedName>
</protein>
<dbReference type="PANTHER" id="PTHR30081:SF8">
    <property type="entry name" value="PROTEIN TRANSLOCASE SUBUNIT SECF"/>
    <property type="match status" value="1"/>
</dbReference>
<evidence type="ECO:0000313" key="11">
    <source>
        <dbReference type="EMBL" id="MBB5058227.1"/>
    </source>
</evidence>
<keyword evidence="4 9" id="KW-0812">Transmembrane</keyword>
<dbReference type="InterPro" id="IPR022645">
    <property type="entry name" value="SecD/SecF_bac"/>
</dbReference>
<dbReference type="SUPFAM" id="SSF82866">
    <property type="entry name" value="Multidrug efflux transporter AcrB transmembrane domain"/>
    <property type="match status" value="1"/>
</dbReference>
<dbReference type="InterPro" id="IPR048634">
    <property type="entry name" value="SecD_SecF_C"/>
</dbReference>
<dbReference type="PANTHER" id="PTHR30081">
    <property type="entry name" value="PROTEIN-EXPORT MEMBRANE PROTEIN SEC"/>
    <property type="match status" value="1"/>
</dbReference>
<comment type="function">
    <text evidence="9">Part of the Sec protein translocase complex. Interacts with the SecYEG preprotein conducting channel. SecDF uses the proton motive force (PMF) to complete protein translocation after the ATP-dependent function of SecA.</text>
</comment>
<dbReference type="Pfam" id="PF07549">
    <property type="entry name" value="Sec_GG"/>
    <property type="match status" value="1"/>
</dbReference>
<feature type="transmembrane region" description="Helical" evidence="9">
    <location>
        <begin position="169"/>
        <end position="191"/>
    </location>
</feature>
<evidence type="ECO:0000256" key="6">
    <source>
        <dbReference type="ARBA" id="ARBA00022989"/>
    </source>
</evidence>
<reference evidence="11 12" key="1">
    <citation type="submission" date="2020-08" db="EMBL/GenBank/DDBJ databases">
        <title>Genomic Encyclopedia of Type Strains, Phase IV (KMG-V): Genome sequencing to study the core and pangenomes of soil and plant-associated prokaryotes.</title>
        <authorList>
            <person name="Whitman W."/>
        </authorList>
    </citation>
    <scope>NUCLEOTIDE SEQUENCE [LARGE SCALE GENOMIC DNA]</scope>
    <source>
        <strain evidence="11 12">M8UP14</strain>
    </source>
</reference>
<dbReference type="GO" id="GO:0005886">
    <property type="term" value="C:plasma membrane"/>
    <property type="evidence" value="ECO:0007669"/>
    <property type="project" value="UniProtKB-SubCell"/>
</dbReference>
<keyword evidence="5 9" id="KW-0653">Protein transport</keyword>
<keyword evidence="8 9" id="KW-0472">Membrane</keyword>
<keyword evidence="7 9" id="KW-0811">Translocation</keyword>
<keyword evidence="6 9" id="KW-1133">Transmembrane helix</keyword>
<dbReference type="InterPro" id="IPR022813">
    <property type="entry name" value="SecD/SecF_arch_bac"/>
</dbReference>
<comment type="subcellular location">
    <subcellularLocation>
        <location evidence="1 9">Cell membrane</location>
        <topology evidence="1 9">Multi-pass membrane protein</topology>
    </subcellularLocation>
</comment>
<accession>A0A7W7ZED6</accession>
<sequence length="319" mass="34848">MELFRDANIDWLGKKWYFLGFSLIFSVAGVLSMLFWHGIPKGVDFKGGTLVYVKFDTTPNEDHIRAAMDAAGIRGTKITQISDIQGKSGNEEVIGLPESASLDANHDAGREQVLAALSSNYHDSGFSVQQVEIVGPTAGKQLQSQAWFATGYSLLGMLVYLWFRFELIYGVAAVAAVFHDTLITVGAFSLINQEITLTVIAAILTLIGYSMNDTIVVFDRIRENLATTRRENLADVVNRSINQTLSRTVIASGLTFLTVLSLYLFGGEVLHGFSFALVVGILIGTYSSIAVAAPMLVAYQDWRLKQGKQAVLPAKRVKA</sequence>
<dbReference type="Pfam" id="PF02355">
    <property type="entry name" value="SecD_SecF_C"/>
    <property type="match status" value="1"/>
</dbReference>
<evidence type="ECO:0000256" key="4">
    <source>
        <dbReference type="ARBA" id="ARBA00022692"/>
    </source>
</evidence>